<organism evidence="2 3">
    <name type="scientific">Mycena metata</name>
    <dbReference type="NCBI Taxonomy" id="1033252"/>
    <lineage>
        <taxon>Eukaryota</taxon>
        <taxon>Fungi</taxon>
        <taxon>Dikarya</taxon>
        <taxon>Basidiomycota</taxon>
        <taxon>Agaricomycotina</taxon>
        <taxon>Agaricomycetes</taxon>
        <taxon>Agaricomycetidae</taxon>
        <taxon>Agaricales</taxon>
        <taxon>Marasmiineae</taxon>
        <taxon>Mycenaceae</taxon>
        <taxon>Mycena</taxon>
    </lineage>
</organism>
<dbReference type="Proteomes" id="UP001215598">
    <property type="component" value="Unassembled WGS sequence"/>
</dbReference>
<feature type="region of interest" description="Disordered" evidence="1">
    <location>
        <begin position="38"/>
        <end position="198"/>
    </location>
</feature>
<dbReference type="EMBL" id="JARKIB010000575">
    <property type="protein sequence ID" value="KAJ7699171.1"/>
    <property type="molecule type" value="Genomic_DNA"/>
</dbReference>
<evidence type="ECO:0000313" key="3">
    <source>
        <dbReference type="Proteomes" id="UP001215598"/>
    </source>
</evidence>
<evidence type="ECO:0000256" key="1">
    <source>
        <dbReference type="SAM" id="MobiDB-lite"/>
    </source>
</evidence>
<name>A0AAD7GKD7_9AGAR</name>
<evidence type="ECO:0000313" key="2">
    <source>
        <dbReference type="EMBL" id="KAJ7699171.1"/>
    </source>
</evidence>
<feature type="compositionally biased region" description="Basic and acidic residues" evidence="1">
    <location>
        <begin position="344"/>
        <end position="353"/>
    </location>
</feature>
<sequence length="438" mass="45440">MATGRLTRGTTQADQIGYIAERLDEVRVAIHQIQMSMGLEPLQGDEISESADAGAGAMEDVEEEEGGNDDDDDDNDSDGDNDVVGRPSERRKIVDLEESDQEGDGGEARDESVAGPSGRASPARGGASRDGSGSGRSITPWVPSGGRRGSLPRLPGGPLAPRASREEGSEAEEEATRPAAEIQIPARPVVVSNAPKGRFAIRRGRELRPVGEEVAALVNEEFRRAKDEPKESEIPRVEEVSGSGPEASGSGTSRPSEGGDGSESGRVDTRDAAAVVAVAHQLFPEGEDPEGEVDLNIDQDVPMPDFNAPNEGSGEGESGSGGVGIGNGSAEVEQPVASGSGKPKSVEETRGEIVKVKEEQVESSVSLWPISEVAAIHARVPVGTTVSDHYVVEDGVKKYYGKIFILDDSDNEEPKGSGSGKPSGSGSGEPSGSGSGPK</sequence>
<dbReference type="AlphaFoldDB" id="A0AAD7GKD7"/>
<feature type="compositionally biased region" description="Acidic residues" evidence="1">
    <location>
        <begin position="96"/>
        <end position="105"/>
    </location>
</feature>
<feature type="compositionally biased region" description="Acidic residues" evidence="1">
    <location>
        <begin position="59"/>
        <end position="81"/>
    </location>
</feature>
<feature type="region of interest" description="Disordered" evidence="1">
    <location>
        <begin position="219"/>
        <end position="353"/>
    </location>
</feature>
<reference evidence="2" key="1">
    <citation type="submission" date="2023-03" db="EMBL/GenBank/DDBJ databases">
        <title>Massive genome expansion in bonnet fungi (Mycena s.s.) driven by repeated elements and novel gene families across ecological guilds.</title>
        <authorList>
            <consortium name="Lawrence Berkeley National Laboratory"/>
            <person name="Harder C.B."/>
            <person name="Miyauchi S."/>
            <person name="Viragh M."/>
            <person name="Kuo A."/>
            <person name="Thoen E."/>
            <person name="Andreopoulos B."/>
            <person name="Lu D."/>
            <person name="Skrede I."/>
            <person name="Drula E."/>
            <person name="Henrissat B."/>
            <person name="Morin E."/>
            <person name="Kohler A."/>
            <person name="Barry K."/>
            <person name="LaButti K."/>
            <person name="Morin E."/>
            <person name="Salamov A."/>
            <person name="Lipzen A."/>
            <person name="Mereny Z."/>
            <person name="Hegedus B."/>
            <person name="Baldrian P."/>
            <person name="Stursova M."/>
            <person name="Weitz H."/>
            <person name="Taylor A."/>
            <person name="Grigoriev I.V."/>
            <person name="Nagy L.G."/>
            <person name="Martin F."/>
            <person name="Kauserud H."/>
        </authorList>
    </citation>
    <scope>NUCLEOTIDE SEQUENCE</scope>
    <source>
        <strain evidence="2">CBHHK182m</strain>
    </source>
</reference>
<feature type="region of interest" description="Disordered" evidence="1">
    <location>
        <begin position="408"/>
        <end position="438"/>
    </location>
</feature>
<keyword evidence="3" id="KW-1185">Reference proteome</keyword>
<proteinExistence type="predicted"/>
<feature type="compositionally biased region" description="Low complexity" evidence="1">
    <location>
        <begin position="114"/>
        <end position="162"/>
    </location>
</feature>
<gene>
    <name evidence="2" type="ORF">B0H16DRAFT_1484232</name>
</gene>
<feature type="compositionally biased region" description="Gly residues" evidence="1">
    <location>
        <begin position="417"/>
        <end position="438"/>
    </location>
</feature>
<feature type="compositionally biased region" description="Basic and acidic residues" evidence="1">
    <location>
        <begin position="220"/>
        <end position="239"/>
    </location>
</feature>
<protein>
    <submittedName>
        <fullName evidence="2">Uncharacterized protein</fullName>
    </submittedName>
</protein>
<accession>A0AAD7GKD7</accession>
<feature type="compositionally biased region" description="Acidic residues" evidence="1">
    <location>
        <begin position="285"/>
        <end position="297"/>
    </location>
</feature>
<comment type="caution">
    <text evidence="2">The sequence shown here is derived from an EMBL/GenBank/DDBJ whole genome shotgun (WGS) entry which is preliminary data.</text>
</comment>
<feature type="compositionally biased region" description="Gly residues" evidence="1">
    <location>
        <begin position="313"/>
        <end position="327"/>
    </location>
</feature>